<dbReference type="PANTHER" id="PTHR34826:SF2">
    <property type="entry name" value="UPF0590 PROTEIN C409.17C"/>
    <property type="match status" value="1"/>
</dbReference>
<proteinExistence type="predicted"/>
<feature type="domain" description="Domain of unknown function at the cortex 1" evidence="1">
    <location>
        <begin position="50"/>
        <end position="254"/>
    </location>
</feature>
<evidence type="ECO:0000313" key="2">
    <source>
        <dbReference type="EMBL" id="WZN62964.1"/>
    </source>
</evidence>
<evidence type="ECO:0000259" key="1">
    <source>
        <dbReference type="Pfam" id="PF08588"/>
    </source>
</evidence>
<protein>
    <recommendedName>
        <fullName evidence="1">Domain of unknown function at the cortex 1 domain-containing protein</fullName>
    </recommendedName>
</protein>
<dbReference type="Proteomes" id="UP001472866">
    <property type="component" value="Chromosome 06"/>
</dbReference>
<dbReference type="Pfam" id="PF08588">
    <property type="entry name" value="Duc1"/>
    <property type="match status" value="1"/>
</dbReference>
<sequence length="276" mass="30560">MPSVLDDAVDLASLPRLFATMSMPAVGNATVDEMPASNATAEEMPAAANATEADGPEIVDVNGRAVPIDTEFFTGEILMHVKPSDEEEAASLAYFTGRKRLVGIELRGTFKRRISFDDLTFANVWRPVLNPGGWQRRTILFVLSKFLPHLRLELGESQTSISAPVCLDAKRIIVGGLGEPMGFSSLSARKRHFRNEDNRKSCHYEPGTEYYFEFYQHAVSFDTYKLSGFVGLGQISLAKILRGQPFQFCLRLGSNLVTPKFSFYSKELLRHGTGVA</sequence>
<dbReference type="EMBL" id="CP151506">
    <property type="protein sequence ID" value="WZN62964.1"/>
    <property type="molecule type" value="Genomic_DNA"/>
</dbReference>
<gene>
    <name evidence="2" type="ORF">HKI87_06g45090</name>
</gene>
<keyword evidence="3" id="KW-1185">Reference proteome</keyword>
<dbReference type="AlphaFoldDB" id="A0AAX4PAN3"/>
<evidence type="ECO:0000313" key="3">
    <source>
        <dbReference type="Proteomes" id="UP001472866"/>
    </source>
</evidence>
<dbReference type="InterPro" id="IPR013897">
    <property type="entry name" value="Duc1"/>
</dbReference>
<organism evidence="2 3">
    <name type="scientific">Chloropicon roscoffensis</name>
    <dbReference type="NCBI Taxonomy" id="1461544"/>
    <lineage>
        <taxon>Eukaryota</taxon>
        <taxon>Viridiplantae</taxon>
        <taxon>Chlorophyta</taxon>
        <taxon>Chloropicophyceae</taxon>
        <taxon>Chloropicales</taxon>
        <taxon>Chloropicaceae</taxon>
        <taxon>Chloropicon</taxon>
    </lineage>
</organism>
<name>A0AAX4PAN3_9CHLO</name>
<reference evidence="2 3" key="1">
    <citation type="submission" date="2024-03" db="EMBL/GenBank/DDBJ databases">
        <title>Complete genome sequence of the green alga Chloropicon roscoffensis RCC1871.</title>
        <authorList>
            <person name="Lemieux C."/>
            <person name="Pombert J.-F."/>
            <person name="Otis C."/>
            <person name="Turmel M."/>
        </authorList>
    </citation>
    <scope>NUCLEOTIDE SEQUENCE [LARGE SCALE GENOMIC DNA]</scope>
    <source>
        <strain evidence="2 3">RCC1871</strain>
    </source>
</reference>
<dbReference type="PANTHER" id="PTHR34826">
    <property type="entry name" value="UPF0590 PROTEIN C409.17C"/>
    <property type="match status" value="1"/>
</dbReference>
<accession>A0AAX4PAN3</accession>